<keyword evidence="9" id="KW-0547">Nucleotide-binding</keyword>
<evidence type="ECO:0000256" key="6">
    <source>
        <dbReference type="ARBA" id="ARBA00022691"/>
    </source>
</evidence>
<dbReference type="GO" id="GO:0046872">
    <property type="term" value="F:metal ion binding"/>
    <property type="evidence" value="ECO:0007669"/>
    <property type="project" value="UniProtKB-KW"/>
</dbReference>
<evidence type="ECO:0000259" key="16">
    <source>
        <dbReference type="PROSITE" id="PS51918"/>
    </source>
</evidence>
<dbReference type="InterPro" id="IPR029039">
    <property type="entry name" value="Flavoprotein-like_sf"/>
</dbReference>
<evidence type="ECO:0000256" key="5">
    <source>
        <dbReference type="ARBA" id="ARBA00022485"/>
    </source>
</evidence>
<name>H3G5B1_PHYRM</name>
<accession>H3G5B1</accession>
<evidence type="ECO:0000256" key="7">
    <source>
        <dbReference type="ARBA" id="ARBA00022694"/>
    </source>
</evidence>
<comment type="function">
    <text evidence="13">Probable component of the wybutosine biosynthesis pathway. Wybutosine is a hyper modified guanosine with a tricyclic base found at the 3'-position adjacent to the anticodon of eukaryotic phenylalanine tRNA. Catalyzes the condensation of N-methylguanine with 2 carbon atoms from pyruvate to form the tricyclic 4-demethylwyosine, an intermediate in wybutosine biosynthesis.</text>
</comment>
<dbReference type="PANTHER" id="PTHR13930">
    <property type="entry name" value="S-ADENOSYL-L-METHIONINE-DEPENDENT TRNA 4-DEMETHYLWYOSINE SYNTHASE"/>
    <property type="match status" value="1"/>
</dbReference>
<dbReference type="InterPro" id="IPR008254">
    <property type="entry name" value="Flavodoxin/NO_synth"/>
</dbReference>
<dbReference type="InterPro" id="IPR001094">
    <property type="entry name" value="Flavdoxin-like"/>
</dbReference>
<dbReference type="Gene3D" id="3.40.50.360">
    <property type="match status" value="1"/>
</dbReference>
<keyword evidence="6" id="KW-0949">S-adenosyl-L-methionine</keyword>
<dbReference type="PRINTS" id="PR00369">
    <property type="entry name" value="FLAVODOXIN"/>
</dbReference>
<protein>
    <recommendedName>
        <fullName evidence="4">tRNA 4-demethylwyosine synthase (AdoMet-dependent)</fullName>
        <ecNumber evidence="4">4.1.3.44</ecNumber>
    </recommendedName>
</protein>
<dbReference type="EnsemblProtists" id="Phyra40791">
    <property type="protein sequence ID" value="Phyra40791"/>
    <property type="gene ID" value="Phyra40791"/>
</dbReference>
<dbReference type="SFLD" id="SFLDS00029">
    <property type="entry name" value="Radical_SAM"/>
    <property type="match status" value="1"/>
</dbReference>
<keyword evidence="7" id="KW-0819">tRNA processing</keyword>
<dbReference type="InterPro" id="IPR058240">
    <property type="entry name" value="rSAM_sf"/>
</dbReference>
<feature type="domain" description="Radical SAM core" evidence="16">
    <location>
        <begin position="310"/>
        <end position="553"/>
    </location>
</feature>
<dbReference type="PROSITE" id="PS50902">
    <property type="entry name" value="FLAVODOXIN_LIKE"/>
    <property type="match status" value="1"/>
</dbReference>
<evidence type="ECO:0000256" key="1">
    <source>
        <dbReference type="ARBA" id="ARBA00001966"/>
    </source>
</evidence>
<dbReference type="VEuPathDB" id="FungiDB:KRP22_5540"/>
<dbReference type="Pfam" id="PF00258">
    <property type="entry name" value="Flavodoxin_1"/>
    <property type="match status" value="1"/>
</dbReference>
<reference evidence="18" key="1">
    <citation type="journal article" date="2006" name="Science">
        <title>Phytophthora genome sequences uncover evolutionary origins and mechanisms of pathogenesis.</title>
        <authorList>
            <person name="Tyler B.M."/>
            <person name="Tripathy S."/>
            <person name="Zhang X."/>
            <person name="Dehal P."/>
            <person name="Jiang R.H."/>
            <person name="Aerts A."/>
            <person name="Arredondo F.D."/>
            <person name="Baxter L."/>
            <person name="Bensasson D."/>
            <person name="Beynon J.L."/>
            <person name="Chapman J."/>
            <person name="Damasceno C.M."/>
            <person name="Dorrance A.E."/>
            <person name="Dou D."/>
            <person name="Dickerman A.W."/>
            <person name="Dubchak I.L."/>
            <person name="Garbelotto M."/>
            <person name="Gijzen M."/>
            <person name="Gordon S.G."/>
            <person name="Govers F."/>
            <person name="Grunwald N.J."/>
            <person name="Huang W."/>
            <person name="Ivors K.L."/>
            <person name="Jones R.W."/>
            <person name="Kamoun S."/>
            <person name="Krampis K."/>
            <person name="Lamour K.H."/>
            <person name="Lee M.K."/>
            <person name="McDonald W.H."/>
            <person name="Medina M."/>
            <person name="Meijer H.J."/>
            <person name="Nordberg E.K."/>
            <person name="Maclean D.J."/>
            <person name="Ospina-Giraldo M.D."/>
            <person name="Morris P.F."/>
            <person name="Phuntumart V."/>
            <person name="Putnam N.H."/>
            <person name="Rash S."/>
            <person name="Rose J.K."/>
            <person name="Sakihama Y."/>
            <person name="Salamov A.A."/>
            <person name="Savidor A."/>
            <person name="Scheuring C.F."/>
            <person name="Smith B.M."/>
            <person name="Sobral B.W."/>
            <person name="Terry A."/>
            <person name="Torto-Alalibo T.A."/>
            <person name="Win J."/>
            <person name="Xu Z."/>
            <person name="Zhang H."/>
            <person name="Grigoriev I.V."/>
            <person name="Rokhsar D.S."/>
            <person name="Boore J.L."/>
        </authorList>
    </citation>
    <scope>NUCLEOTIDE SEQUENCE [LARGE SCALE GENOMIC DNA]</scope>
    <source>
        <strain evidence="18">Pr102</strain>
    </source>
</reference>
<evidence type="ECO:0000313" key="17">
    <source>
        <dbReference type="EnsemblProtists" id="Phyra40791"/>
    </source>
</evidence>
<dbReference type="VEuPathDB" id="FungiDB:KRP23_6159"/>
<comment type="catalytic activity">
    <reaction evidence="14">
        <text>N(1)-methylguanosine(37) in tRNA(Phe) + pyruvate + S-adenosyl-L-methionine = 4-demethylwyosine(37) in tRNA(Phe) + 5'-deoxyadenosine + L-methionine + CO2 + H2O</text>
        <dbReference type="Rhea" id="RHEA:36347"/>
        <dbReference type="Rhea" id="RHEA-COMP:10164"/>
        <dbReference type="Rhea" id="RHEA-COMP:10165"/>
        <dbReference type="ChEBI" id="CHEBI:15361"/>
        <dbReference type="ChEBI" id="CHEBI:15377"/>
        <dbReference type="ChEBI" id="CHEBI:16526"/>
        <dbReference type="ChEBI" id="CHEBI:17319"/>
        <dbReference type="ChEBI" id="CHEBI:57844"/>
        <dbReference type="ChEBI" id="CHEBI:59789"/>
        <dbReference type="ChEBI" id="CHEBI:64315"/>
        <dbReference type="ChEBI" id="CHEBI:73542"/>
        <dbReference type="EC" id="4.1.3.44"/>
    </reaction>
</comment>
<dbReference type="InterPro" id="IPR013785">
    <property type="entry name" value="Aldolase_TIM"/>
</dbReference>
<evidence type="ECO:0000256" key="12">
    <source>
        <dbReference type="ARBA" id="ARBA00023239"/>
    </source>
</evidence>
<evidence type="ECO:0000256" key="3">
    <source>
        <dbReference type="ARBA" id="ARBA00010115"/>
    </source>
</evidence>
<dbReference type="InterPro" id="IPR034556">
    <property type="entry name" value="tRNA_wybutosine-synthase"/>
</dbReference>
<evidence type="ECO:0000256" key="9">
    <source>
        <dbReference type="ARBA" id="ARBA00022741"/>
    </source>
</evidence>
<organism evidence="17 18">
    <name type="scientific">Phytophthora ramorum</name>
    <name type="common">Sudden oak death agent</name>
    <dbReference type="NCBI Taxonomy" id="164328"/>
    <lineage>
        <taxon>Eukaryota</taxon>
        <taxon>Sar</taxon>
        <taxon>Stramenopiles</taxon>
        <taxon>Oomycota</taxon>
        <taxon>Peronosporomycetes</taxon>
        <taxon>Peronosporales</taxon>
        <taxon>Peronosporaceae</taxon>
        <taxon>Phytophthora</taxon>
    </lineage>
</organism>
<dbReference type="CDD" id="cd01335">
    <property type="entry name" value="Radical_SAM"/>
    <property type="match status" value="1"/>
</dbReference>
<dbReference type="STRING" id="164328.H3G5B1"/>
<evidence type="ECO:0000256" key="14">
    <source>
        <dbReference type="ARBA" id="ARBA00049466"/>
    </source>
</evidence>
<dbReference type="InterPro" id="IPR013917">
    <property type="entry name" value="tRNA_wybutosine-synth"/>
</dbReference>
<dbReference type="GO" id="GO:0051539">
    <property type="term" value="F:4 iron, 4 sulfur cluster binding"/>
    <property type="evidence" value="ECO:0007669"/>
    <property type="project" value="UniProtKB-KW"/>
</dbReference>
<dbReference type="SUPFAM" id="SSF52218">
    <property type="entry name" value="Flavoproteins"/>
    <property type="match status" value="1"/>
</dbReference>
<comment type="cofactor">
    <cofactor evidence="1">
        <name>[4Fe-4S] cluster</name>
        <dbReference type="ChEBI" id="CHEBI:49883"/>
    </cofactor>
</comment>
<dbReference type="OMA" id="TMANIPW"/>
<dbReference type="GO" id="GO:0031591">
    <property type="term" value="P:wybutosine biosynthetic process"/>
    <property type="evidence" value="ECO:0000318"/>
    <property type="project" value="GO_Central"/>
</dbReference>
<evidence type="ECO:0000256" key="13">
    <source>
        <dbReference type="ARBA" id="ARBA00025368"/>
    </source>
</evidence>
<dbReference type="UniPathway" id="UPA00375"/>
<keyword evidence="10" id="KW-0408">Iron</keyword>
<dbReference type="Pfam" id="PF08608">
    <property type="entry name" value="Wyosine_form"/>
    <property type="match status" value="1"/>
</dbReference>
<comment type="pathway">
    <text evidence="2">tRNA modification; wybutosine-tRNA(Phe) biosynthesis.</text>
</comment>
<dbReference type="SFLD" id="SFLDF00284">
    <property type="entry name" value="tRNA_wybutosine-synthesizing"/>
    <property type="match status" value="1"/>
</dbReference>
<dbReference type="FunFam" id="3.20.20.70:FF:000196">
    <property type="entry name" value="S-adenosyl-L-methionine-dependent tRNA 4-demethylwyosine synthase"/>
    <property type="match status" value="1"/>
</dbReference>
<keyword evidence="18" id="KW-1185">Reference proteome</keyword>
<dbReference type="EC" id="4.1.3.44" evidence="4"/>
<dbReference type="Proteomes" id="UP000005238">
    <property type="component" value="Unassembled WGS sequence"/>
</dbReference>
<dbReference type="Gene3D" id="3.20.20.70">
    <property type="entry name" value="Aldolase class I"/>
    <property type="match status" value="1"/>
</dbReference>
<dbReference type="HOGENOM" id="CLU_007952_2_0_1"/>
<dbReference type="PANTHER" id="PTHR13930:SF0">
    <property type="entry name" value="S-ADENOSYL-L-METHIONINE-DEPENDENT TRNA 4-DEMETHYLWYOSINE SYNTHASE TYW1-RELATED"/>
    <property type="match status" value="1"/>
</dbReference>
<dbReference type="EMBL" id="DS566122">
    <property type="status" value="NOT_ANNOTATED_CDS"/>
    <property type="molecule type" value="Genomic_DNA"/>
</dbReference>
<evidence type="ECO:0000256" key="2">
    <source>
        <dbReference type="ARBA" id="ARBA00004797"/>
    </source>
</evidence>
<reference evidence="17" key="2">
    <citation type="submission" date="2015-06" db="UniProtKB">
        <authorList>
            <consortium name="EnsemblProtists"/>
        </authorList>
    </citation>
    <scope>IDENTIFICATION</scope>
    <source>
        <strain evidence="17">Pr102</strain>
    </source>
</reference>
<feature type="domain" description="Flavodoxin-like" evidence="15">
    <location>
        <begin position="1"/>
        <end position="153"/>
    </location>
</feature>
<keyword evidence="5" id="KW-0004">4Fe-4S</keyword>
<keyword evidence="8" id="KW-0479">Metal-binding</keyword>
<dbReference type="SUPFAM" id="SSF102114">
    <property type="entry name" value="Radical SAM enzymes"/>
    <property type="match status" value="1"/>
</dbReference>
<evidence type="ECO:0000259" key="15">
    <source>
        <dbReference type="PROSITE" id="PS50902"/>
    </source>
</evidence>
<comment type="similarity">
    <text evidence="3">Belongs to the TYW1 family.</text>
</comment>
<dbReference type="PROSITE" id="PS51918">
    <property type="entry name" value="RADICAL_SAM"/>
    <property type="match status" value="1"/>
</dbReference>
<keyword evidence="12" id="KW-0456">Lyase</keyword>
<proteinExistence type="inferred from homology"/>
<dbReference type="InterPro" id="IPR007197">
    <property type="entry name" value="rSAM"/>
</dbReference>
<evidence type="ECO:0000256" key="10">
    <source>
        <dbReference type="ARBA" id="ARBA00023004"/>
    </source>
</evidence>
<dbReference type="AlphaFoldDB" id="H3G5B1"/>
<evidence type="ECO:0000256" key="8">
    <source>
        <dbReference type="ARBA" id="ARBA00022723"/>
    </source>
</evidence>
<keyword evidence="11" id="KW-0411">Iron-sulfur</keyword>
<evidence type="ECO:0000313" key="18">
    <source>
        <dbReference type="Proteomes" id="UP000005238"/>
    </source>
</evidence>
<sequence length="631" mass="71531">VRILYGTQTGASKTMAKTLEKTLFALNISGFHFQTSVVSMKDYDQDNLEQEDIVVAILSTWTHGQPPEDARVFCNWITDMTQDFRVSKSWLGGVHHAVFGLGNAEYDDDYATAAKHLDRDLVDLGSPSLVALGLGDDNVDQFKQFDVWMDNLVAALCEFSSEKAVAALNKSNGPVKAGKAGKEWLSQKEFRRQKRAKKAEVAAANGEAVEMNEEDLMNEQFLVDEFSDDEEQSQPDANDDSGMVDVEDIGKSMKESEAASKSLEMVTPMQRKALTKEGYKIIGTHSAVKLCRWTKHQLRGRGGCYKHAFYGITSYQCMETTPSLACANKCVFCWRHHKNPVGRVWRWKTDDAETLVKGSIERHQNMIKELKGLPGLIPARWDEAFTVRHCALSLVGEAIMYPQINEFCKQLHNRHISSFLVTNAQFPEKIAALDPITQLYVSVDAATKESLRAVDRPLFKDFWERFLACLEELRHKGQRTVYRLTLVKSYNMEELDNYAELINIGQPDFIEVKAVTYCGKSDGSDLTMKNVPWHEEVRGFCSALCDRVSGDYALASEHSHSNCVLIAKKKFCHDGVWHTWIDYERFHELVAKFYEDGTTFTADDYTAPTPSWALFDSKEQGFDPVETRFRR</sequence>
<evidence type="ECO:0000256" key="11">
    <source>
        <dbReference type="ARBA" id="ARBA00023014"/>
    </source>
</evidence>
<dbReference type="SFLD" id="SFLDG01071">
    <property type="entry name" value="tRNA_wybutosine-synthesizing"/>
    <property type="match status" value="1"/>
</dbReference>
<evidence type="ECO:0000256" key="4">
    <source>
        <dbReference type="ARBA" id="ARBA00012821"/>
    </source>
</evidence>
<dbReference type="GO" id="GO:0102521">
    <property type="term" value="F:tRNA-4-demethylwyosine synthase activity"/>
    <property type="evidence" value="ECO:0007669"/>
    <property type="project" value="UniProtKB-EC"/>
</dbReference>
<dbReference type="GO" id="GO:0010181">
    <property type="term" value="F:FMN binding"/>
    <property type="evidence" value="ECO:0007669"/>
    <property type="project" value="InterPro"/>
</dbReference>
<dbReference type="InParanoid" id="H3G5B1"/>
<dbReference type="eggNOG" id="KOG1160">
    <property type="taxonomic scope" value="Eukaryota"/>
</dbReference>
<dbReference type="Pfam" id="PF04055">
    <property type="entry name" value="Radical_SAM"/>
    <property type="match status" value="1"/>
</dbReference>